<protein>
    <submittedName>
        <fullName evidence="3">VanW like protein</fullName>
    </submittedName>
</protein>
<proteinExistence type="predicted"/>
<dbReference type="EMBL" id="FUWW01000001">
    <property type="protein sequence ID" value="SJZ32876.1"/>
    <property type="molecule type" value="Genomic_DNA"/>
</dbReference>
<sequence length="294" mass="32756">MKKKRNKNIIAVLLILTIIICTVTGCTAGGDKEEETSETTTETTTKPTTTEDLETTFKESDTMKVYPGLSKDSEGDYPYELATYTSYYRSSDETRTANLKAAVSKLNNIKIPDDAVFSFNQTVGKRTITAGYETAKVINGGEFVDGLGGGVCQVSSTLFECVLRANVEIVYRTNHSLEIGYVPLGGDATVQWNSKDFKFKNTLGCDVRIKMTCEGGKLTCKLYGKKDVKPNNVKINIKKDGDQYILTRTVDGKQNYRTVSKYSKPKPKPTTTKKSDKNKKDKKGQRQKRQENHN</sequence>
<dbReference type="AlphaFoldDB" id="A0A1T4JRS1"/>
<dbReference type="Pfam" id="PF04294">
    <property type="entry name" value="VanW"/>
    <property type="match status" value="1"/>
</dbReference>
<dbReference type="RefSeq" id="WP_078767548.1">
    <property type="nucleotide sequence ID" value="NZ_FUWW01000001.1"/>
</dbReference>
<feature type="signal peptide" evidence="2">
    <location>
        <begin position="1"/>
        <end position="28"/>
    </location>
</feature>
<dbReference type="STRING" id="290054.SAMN02745114_00023"/>
<dbReference type="PANTHER" id="PTHR35788">
    <property type="entry name" value="EXPORTED PROTEIN-RELATED"/>
    <property type="match status" value="1"/>
</dbReference>
<keyword evidence="4" id="KW-1185">Reference proteome</keyword>
<dbReference type="Proteomes" id="UP000190657">
    <property type="component" value="Unassembled WGS sequence"/>
</dbReference>
<evidence type="ECO:0000313" key="4">
    <source>
        <dbReference type="Proteomes" id="UP000190657"/>
    </source>
</evidence>
<organism evidence="3 4">
    <name type="scientific">Eubacterium coprostanoligenes</name>
    <dbReference type="NCBI Taxonomy" id="290054"/>
    <lineage>
        <taxon>Bacteria</taxon>
        <taxon>Bacillati</taxon>
        <taxon>Bacillota</taxon>
        <taxon>Clostridia</taxon>
        <taxon>Eubacteriales</taxon>
        <taxon>Eubacteriaceae</taxon>
        <taxon>Eubacterium</taxon>
    </lineage>
</organism>
<keyword evidence="2" id="KW-0732">Signal</keyword>
<feature type="compositionally biased region" description="Low complexity" evidence="1">
    <location>
        <begin position="38"/>
        <end position="48"/>
    </location>
</feature>
<dbReference type="PROSITE" id="PS51257">
    <property type="entry name" value="PROKAR_LIPOPROTEIN"/>
    <property type="match status" value="1"/>
</dbReference>
<dbReference type="InterPro" id="IPR007391">
    <property type="entry name" value="Vancomycin_resist_VanW"/>
</dbReference>
<feature type="region of interest" description="Disordered" evidence="1">
    <location>
        <begin position="256"/>
        <end position="294"/>
    </location>
</feature>
<accession>A0A1T4JRS1</accession>
<evidence type="ECO:0000256" key="1">
    <source>
        <dbReference type="SAM" id="MobiDB-lite"/>
    </source>
</evidence>
<dbReference type="InterPro" id="IPR052913">
    <property type="entry name" value="Glycopeptide_resist_protein"/>
</dbReference>
<feature type="region of interest" description="Disordered" evidence="1">
    <location>
        <begin position="29"/>
        <end position="48"/>
    </location>
</feature>
<evidence type="ECO:0000256" key="2">
    <source>
        <dbReference type="SAM" id="SignalP"/>
    </source>
</evidence>
<reference evidence="3 4" key="1">
    <citation type="submission" date="2017-02" db="EMBL/GenBank/DDBJ databases">
        <authorList>
            <person name="Peterson S.W."/>
        </authorList>
    </citation>
    <scope>NUCLEOTIDE SEQUENCE [LARGE SCALE GENOMIC DNA]</scope>
    <source>
        <strain evidence="3 4">ATCC 51222</strain>
    </source>
</reference>
<evidence type="ECO:0000313" key="3">
    <source>
        <dbReference type="EMBL" id="SJZ32876.1"/>
    </source>
</evidence>
<feature type="chain" id="PRO_5039113070" evidence="2">
    <location>
        <begin position="29"/>
        <end position="294"/>
    </location>
</feature>
<name>A0A1T4JRS1_9FIRM</name>
<gene>
    <name evidence="3" type="ORF">SAMN02745114_00023</name>
</gene>
<dbReference type="PANTHER" id="PTHR35788:SF1">
    <property type="entry name" value="EXPORTED PROTEIN"/>
    <property type="match status" value="1"/>
</dbReference>